<dbReference type="GO" id="GO:0005886">
    <property type="term" value="C:plasma membrane"/>
    <property type="evidence" value="ECO:0007669"/>
    <property type="project" value="InterPro"/>
</dbReference>
<accession>A0AB40ALA5</accession>
<keyword evidence="2" id="KW-1185">Reference proteome</keyword>
<feature type="compositionally biased region" description="Low complexity" evidence="1">
    <location>
        <begin position="197"/>
        <end position="209"/>
    </location>
</feature>
<name>A0AB40ALA5_DIOCR</name>
<dbReference type="Proteomes" id="UP001515500">
    <property type="component" value="Chromosome 20"/>
</dbReference>
<feature type="compositionally biased region" description="Basic and acidic residues" evidence="1">
    <location>
        <begin position="288"/>
        <end position="299"/>
    </location>
</feature>
<protein>
    <submittedName>
        <fullName evidence="3">Probable membrane-associated kinase regulator 2</fullName>
    </submittedName>
</protein>
<gene>
    <name evidence="3" type="primary">LOC120251115</name>
</gene>
<keyword evidence="3" id="KW-0418">Kinase</keyword>
<dbReference type="InterPro" id="IPR039619">
    <property type="entry name" value="MAKR2/5"/>
</dbReference>
<dbReference type="GeneID" id="120251115"/>
<feature type="compositionally biased region" description="Low complexity" evidence="1">
    <location>
        <begin position="226"/>
        <end position="238"/>
    </location>
</feature>
<keyword evidence="3" id="KW-0808">Transferase</keyword>
<dbReference type="GO" id="GO:0016301">
    <property type="term" value="F:kinase activity"/>
    <property type="evidence" value="ECO:0007669"/>
    <property type="project" value="UniProtKB-KW"/>
</dbReference>
<proteinExistence type="predicted"/>
<evidence type="ECO:0000256" key="1">
    <source>
        <dbReference type="SAM" id="MobiDB-lite"/>
    </source>
</evidence>
<organism evidence="2 3">
    <name type="scientific">Dioscorea cayennensis subsp. rotundata</name>
    <name type="common">White Guinea yam</name>
    <name type="synonym">Dioscorea rotundata</name>
    <dbReference type="NCBI Taxonomy" id="55577"/>
    <lineage>
        <taxon>Eukaryota</taxon>
        <taxon>Viridiplantae</taxon>
        <taxon>Streptophyta</taxon>
        <taxon>Embryophyta</taxon>
        <taxon>Tracheophyta</taxon>
        <taxon>Spermatophyta</taxon>
        <taxon>Magnoliopsida</taxon>
        <taxon>Liliopsida</taxon>
        <taxon>Dioscoreales</taxon>
        <taxon>Dioscoreaceae</taxon>
        <taxon>Dioscorea</taxon>
    </lineage>
</organism>
<dbReference type="PANTHER" id="PTHR33929:SF1">
    <property type="entry name" value="MEMBRANE-ASSOCIATED KINASE REGULATOR 2-RELATED"/>
    <property type="match status" value="1"/>
</dbReference>
<feature type="region of interest" description="Disordered" evidence="1">
    <location>
        <begin position="197"/>
        <end position="245"/>
    </location>
</feature>
<evidence type="ECO:0000313" key="2">
    <source>
        <dbReference type="Proteomes" id="UP001515500"/>
    </source>
</evidence>
<dbReference type="PANTHER" id="PTHR33929">
    <property type="entry name" value="MEMBRANE-ASSOCIATED KINASE REGULATOR 2-RELATED"/>
    <property type="match status" value="1"/>
</dbReference>
<dbReference type="RefSeq" id="XP_039115588.1">
    <property type="nucleotide sequence ID" value="XM_039259654.1"/>
</dbReference>
<evidence type="ECO:0000313" key="3">
    <source>
        <dbReference type="RefSeq" id="XP_039115588.1"/>
    </source>
</evidence>
<dbReference type="AlphaFoldDB" id="A0AB40ALA5"/>
<feature type="region of interest" description="Disordered" evidence="1">
    <location>
        <begin position="272"/>
        <end position="299"/>
    </location>
</feature>
<reference evidence="3" key="1">
    <citation type="submission" date="2025-08" db="UniProtKB">
        <authorList>
            <consortium name="RefSeq"/>
        </authorList>
    </citation>
    <scope>IDENTIFICATION</scope>
</reference>
<sequence>MAMDSLTMLKQWRASTTKVSRTTIASTILQEDDDGDGDDEGPFIDLEFSVPDEDSCKDSDDDATAAALCDLETSSLVFSSSESNSKPQFAVSLLKSATKFRVFMLGSKKPKTSASSPKHQLNNDNNDNKKMFVRFKVEEVPLVSLFTRDTSSKNNNSNSESTAAAAAAATDDKKFAKEVLQKYLSKIKKLRFSGQVGSVSSVSKPGSDGDPPPFGLKTVNRRLGKSRSASATVAAVRSPPRRRDDSLLQQQDGIQSAIAHCKRSFNAEKAAELPLVRSNSDPGNGRQETCKAETKVDLH</sequence>